<dbReference type="Pfam" id="PF02517">
    <property type="entry name" value="Rce1-like"/>
    <property type="match status" value="1"/>
</dbReference>
<dbReference type="InterPro" id="IPR052710">
    <property type="entry name" value="CAAX_protease"/>
</dbReference>
<dbReference type="PANTHER" id="PTHR36435:SF1">
    <property type="entry name" value="CAAX AMINO TERMINAL PROTEASE FAMILY PROTEIN"/>
    <property type="match status" value="1"/>
</dbReference>
<evidence type="ECO:0000259" key="2">
    <source>
        <dbReference type="Pfam" id="PF02517"/>
    </source>
</evidence>
<evidence type="ECO:0000313" key="3">
    <source>
        <dbReference type="EMBL" id="MCD2423750.1"/>
    </source>
</evidence>
<organism evidence="3 4">
    <name type="scientific">Niabella pedocola</name>
    <dbReference type="NCBI Taxonomy" id="1752077"/>
    <lineage>
        <taxon>Bacteria</taxon>
        <taxon>Pseudomonadati</taxon>
        <taxon>Bacteroidota</taxon>
        <taxon>Chitinophagia</taxon>
        <taxon>Chitinophagales</taxon>
        <taxon>Chitinophagaceae</taxon>
        <taxon>Niabella</taxon>
    </lineage>
</organism>
<gene>
    <name evidence="3" type="ORF">LQ567_13325</name>
</gene>
<feature type="transmembrane region" description="Helical" evidence="1">
    <location>
        <begin position="198"/>
        <end position="219"/>
    </location>
</feature>
<name>A0ABS8PRN6_9BACT</name>
<keyword evidence="4" id="KW-1185">Reference proteome</keyword>
<proteinExistence type="predicted"/>
<dbReference type="GO" id="GO:0008237">
    <property type="term" value="F:metallopeptidase activity"/>
    <property type="evidence" value="ECO:0007669"/>
    <property type="project" value="UniProtKB-KW"/>
</dbReference>
<dbReference type="Proteomes" id="UP001199816">
    <property type="component" value="Unassembled WGS sequence"/>
</dbReference>
<dbReference type="EMBL" id="JAJNEC010000005">
    <property type="protein sequence ID" value="MCD2423750.1"/>
    <property type="molecule type" value="Genomic_DNA"/>
</dbReference>
<keyword evidence="3" id="KW-0482">Metalloprotease</keyword>
<feature type="transmembrane region" description="Helical" evidence="1">
    <location>
        <begin position="79"/>
        <end position="101"/>
    </location>
</feature>
<feature type="transmembrane region" description="Helical" evidence="1">
    <location>
        <begin position="159"/>
        <end position="178"/>
    </location>
</feature>
<feature type="transmembrane region" description="Helical" evidence="1">
    <location>
        <begin position="135"/>
        <end position="152"/>
    </location>
</feature>
<feature type="transmembrane region" description="Helical" evidence="1">
    <location>
        <begin position="110"/>
        <end position="129"/>
    </location>
</feature>
<protein>
    <submittedName>
        <fullName evidence="3">CPBP family intramembrane metalloprotease</fullName>
    </submittedName>
</protein>
<dbReference type="RefSeq" id="WP_231005010.1">
    <property type="nucleotide sequence ID" value="NZ_JAJNEC010000005.1"/>
</dbReference>
<evidence type="ECO:0000313" key="4">
    <source>
        <dbReference type="Proteomes" id="UP001199816"/>
    </source>
</evidence>
<reference evidence="3 4" key="1">
    <citation type="submission" date="2021-11" db="EMBL/GenBank/DDBJ databases">
        <title>Genomic of Niabella pedocola.</title>
        <authorList>
            <person name="Wu T."/>
        </authorList>
    </citation>
    <scope>NUCLEOTIDE SEQUENCE [LARGE SCALE GENOMIC DNA]</scope>
    <source>
        <strain evidence="3 4">JCM 31011</strain>
    </source>
</reference>
<feature type="transmembrane region" description="Helical" evidence="1">
    <location>
        <begin position="37"/>
        <end position="59"/>
    </location>
</feature>
<keyword evidence="1" id="KW-0812">Transmembrane</keyword>
<sequence length="235" mass="27004">MLGIIVELLLSWILLWLLQKQSLTVLGIFPTRRRIRALILGFIFAGMINAVYHIGTAWAVRDPWQWSAEFTVRHFFSGFWWVLKSVLFEELLFRGALLYLLIKYIGAHKACWMAAIAFGIYHWFSYGAFGNPAQMAIVFLITGLAGLMYAYAFSRTGSLYLPVALHLGWNLVNIVVFSNGPLGRQWWYRNGDLKPEGLPSLFLFLFQVLALPLLVLGYLRVFKKRRPSAVERDLL</sequence>
<dbReference type="InterPro" id="IPR003675">
    <property type="entry name" value="Rce1/LyrA-like_dom"/>
</dbReference>
<keyword evidence="3" id="KW-0378">Hydrolase</keyword>
<feature type="domain" description="CAAX prenyl protease 2/Lysostaphin resistance protein A-like" evidence="2">
    <location>
        <begin position="77"/>
        <end position="172"/>
    </location>
</feature>
<evidence type="ECO:0000256" key="1">
    <source>
        <dbReference type="SAM" id="Phobius"/>
    </source>
</evidence>
<dbReference type="PANTHER" id="PTHR36435">
    <property type="entry name" value="SLR1288 PROTEIN"/>
    <property type="match status" value="1"/>
</dbReference>
<accession>A0ABS8PRN6</accession>
<keyword evidence="1" id="KW-1133">Transmembrane helix</keyword>
<keyword evidence="1" id="KW-0472">Membrane</keyword>
<keyword evidence="3" id="KW-0645">Protease</keyword>
<comment type="caution">
    <text evidence="3">The sequence shown here is derived from an EMBL/GenBank/DDBJ whole genome shotgun (WGS) entry which is preliminary data.</text>
</comment>